<dbReference type="STRING" id="104102.AtDm6_1779"/>
<proteinExistence type="predicted"/>
<evidence type="ECO:0000313" key="2">
    <source>
        <dbReference type="Proteomes" id="UP000029448"/>
    </source>
</evidence>
<organism evidence="1 2">
    <name type="scientific">Acetobacter tropicalis</name>
    <dbReference type="NCBI Taxonomy" id="104102"/>
    <lineage>
        <taxon>Bacteria</taxon>
        <taxon>Pseudomonadati</taxon>
        <taxon>Pseudomonadota</taxon>
        <taxon>Alphaproteobacteria</taxon>
        <taxon>Acetobacterales</taxon>
        <taxon>Acetobacteraceae</taxon>
        <taxon>Acetobacter</taxon>
    </lineage>
</organism>
<comment type="caution">
    <text evidence="1">The sequence shown here is derived from an EMBL/GenBank/DDBJ whole genome shotgun (WGS) entry which is preliminary data.</text>
</comment>
<dbReference type="EMBL" id="JOKM01000069">
    <property type="protein sequence ID" value="KGB23131.1"/>
    <property type="molecule type" value="Genomic_DNA"/>
</dbReference>
<dbReference type="Proteomes" id="UP000029448">
    <property type="component" value="Unassembled WGS sequence"/>
</dbReference>
<dbReference type="AlphaFoldDB" id="A0A094ZL66"/>
<name>A0A094ZL66_9PROT</name>
<evidence type="ECO:0000313" key="1">
    <source>
        <dbReference type="EMBL" id="KGB23131.1"/>
    </source>
</evidence>
<sequence length="56" mass="6465">MLEDVQYWMEQNGVGRFASVQRCLAAQGAAPEQTRFILIEYRRILTVVYLQNVTTS</sequence>
<protein>
    <submittedName>
        <fullName evidence="1">Uncharacterized protein</fullName>
    </submittedName>
</protein>
<keyword evidence="2" id="KW-1185">Reference proteome</keyword>
<gene>
    <name evidence="1" type="ORF">AtDm6_1779</name>
</gene>
<accession>A0A094ZL66</accession>
<reference evidence="1 2" key="1">
    <citation type="submission" date="2014-06" db="EMBL/GenBank/DDBJ databases">
        <title>Functional and comparative genomic analyses of the Drosophila gut microbiota identify candidate symbiosis factors.</title>
        <authorList>
            <person name="Newell P.D."/>
            <person name="Chaston J.M."/>
            <person name="Douglas A.E."/>
        </authorList>
    </citation>
    <scope>NUCLEOTIDE SEQUENCE [LARGE SCALE GENOMIC DNA]</scope>
    <source>
        <strain evidence="1 2">DmCS_006</strain>
    </source>
</reference>
<dbReference type="PATRIC" id="fig|104102.7.peg.1758"/>